<protein>
    <submittedName>
        <fullName evidence="7">Efflux system component YknX</fullName>
    </submittedName>
</protein>
<dbReference type="RefSeq" id="WP_218092486.1">
    <property type="nucleotide sequence ID" value="NZ_CAJVAS010000010.1"/>
</dbReference>
<comment type="caution">
    <text evidence="7">The sequence shown here is derived from an EMBL/GenBank/DDBJ whole genome shotgun (WGS) entry which is preliminary data.</text>
</comment>
<dbReference type="InterPro" id="IPR058627">
    <property type="entry name" value="MdtA-like_C"/>
</dbReference>
<evidence type="ECO:0000256" key="2">
    <source>
        <dbReference type="ARBA" id="ARBA00009477"/>
    </source>
</evidence>
<keyword evidence="4" id="KW-0812">Transmembrane</keyword>
<comment type="subcellular location">
    <subcellularLocation>
        <location evidence="1">Cell envelope</location>
    </subcellularLocation>
</comment>
<keyword evidence="8" id="KW-1185">Reference proteome</keyword>
<gene>
    <name evidence="7" type="primary">yknX</name>
    <name evidence="7" type="ORF">PAESOLCIP111_02710</name>
</gene>
<proteinExistence type="inferred from homology"/>
<dbReference type="Pfam" id="PF25990">
    <property type="entry name" value="Beta-barrel_YknX"/>
    <property type="match status" value="1"/>
</dbReference>
<dbReference type="NCBIfam" id="TIGR01730">
    <property type="entry name" value="RND_mfp"/>
    <property type="match status" value="1"/>
</dbReference>
<evidence type="ECO:0000313" key="8">
    <source>
        <dbReference type="Proteomes" id="UP000693672"/>
    </source>
</evidence>
<dbReference type="PANTHER" id="PTHR32347:SF14">
    <property type="entry name" value="EFFLUX SYSTEM COMPONENT YKNX-RELATED"/>
    <property type="match status" value="1"/>
</dbReference>
<organism evidence="7 8">
    <name type="scientific">Paenibacillus solanacearum</name>
    <dbReference type="NCBI Taxonomy" id="2048548"/>
    <lineage>
        <taxon>Bacteria</taxon>
        <taxon>Bacillati</taxon>
        <taxon>Bacillota</taxon>
        <taxon>Bacilli</taxon>
        <taxon>Bacillales</taxon>
        <taxon>Paenibacillaceae</taxon>
        <taxon>Paenibacillus</taxon>
    </lineage>
</organism>
<feature type="domain" description="YknX-like beta-barrel" evidence="6">
    <location>
        <begin position="223"/>
        <end position="301"/>
    </location>
</feature>
<evidence type="ECO:0000256" key="1">
    <source>
        <dbReference type="ARBA" id="ARBA00004196"/>
    </source>
</evidence>
<accession>A0A916K191</accession>
<keyword evidence="4" id="KW-1133">Transmembrane helix</keyword>
<evidence type="ECO:0000256" key="3">
    <source>
        <dbReference type="ARBA" id="ARBA00023054"/>
    </source>
</evidence>
<dbReference type="AlphaFoldDB" id="A0A916K191"/>
<reference evidence="7" key="1">
    <citation type="submission" date="2021-06" db="EMBL/GenBank/DDBJ databases">
        <authorList>
            <person name="Criscuolo A."/>
        </authorList>
    </citation>
    <scope>NUCLEOTIDE SEQUENCE</scope>
    <source>
        <strain evidence="7">CIP111600</strain>
    </source>
</reference>
<dbReference type="EMBL" id="CAJVAS010000010">
    <property type="protein sequence ID" value="CAG7625280.1"/>
    <property type="molecule type" value="Genomic_DNA"/>
</dbReference>
<keyword evidence="4" id="KW-0472">Membrane</keyword>
<comment type="similarity">
    <text evidence="2">Belongs to the membrane fusion protein (MFP) (TC 8.A.1) family.</text>
</comment>
<keyword evidence="3" id="KW-0175">Coiled coil</keyword>
<dbReference type="InterPro" id="IPR050465">
    <property type="entry name" value="UPF0194_transport"/>
</dbReference>
<evidence type="ECO:0000313" key="7">
    <source>
        <dbReference type="EMBL" id="CAG7625280.1"/>
    </source>
</evidence>
<dbReference type="Pfam" id="PF25967">
    <property type="entry name" value="RND-MFP_C"/>
    <property type="match status" value="1"/>
</dbReference>
<dbReference type="GO" id="GO:0016020">
    <property type="term" value="C:membrane"/>
    <property type="evidence" value="ECO:0007669"/>
    <property type="project" value="InterPro"/>
</dbReference>
<dbReference type="InterPro" id="IPR058636">
    <property type="entry name" value="Beta-barrel_YknX"/>
</dbReference>
<name>A0A916K191_9BACL</name>
<evidence type="ECO:0000256" key="4">
    <source>
        <dbReference type="SAM" id="Phobius"/>
    </source>
</evidence>
<dbReference type="GO" id="GO:0030313">
    <property type="term" value="C:cell envelope"/>
    <property type="evidence" value="ECO:0007669"/>
    <property type="project" value="UniProtKB-SubCell"/>
</dbReference>
<dbReference type="Proteomes" id="UP000693672">
    <property type="component" value="Unassembled WGS sequence"/>
</dbReference>
<dbReference type="InterPro" id="IPR006143">
    <property type="entry name" value="RND_pump_MFP"/>
</dbReference>
<feature type="domain" description="Multidrug resistance protein MdtA-like C-terminal permuted SH3" evidence="5">
    <location>
        <begin position="309"/>
        <end position="364"/>
    </location>
</feature>
<evidence type="ECO:0000259" key="5">
    <source>
        <dbReference type="Pfam" id="PF25967"/>
    </source>
</evidence>
<feature type="transmembrane region" description="Helical" evidence="4">
    <location>
        <begin position="7"/>
        <end position="24"/>
    </location>
</feature>
<sequence>MKKKKWITVAAAIVVLGITGLLYWQSQPSKQTSSSMNNPANALQFKVTREDLTNTVEVKGKSSYQKQTYINAPFSADIKSWHVTDGAQVAKGDMLFRLDDASLRNEIAKMQADAKKMEMDIRLGQFQETIDNDASASAGISETDAKQRFAKSESRKMQEDISRLNLEHSHVQLAEMTEKLHSAQFAAPEGGIFLFESTKEPQSLKENERVGKIVDLKKLQLLAIVGEYDLFRIKEGMDAEVKVDALKGVKLQGKVERLSKFAKNDTDADEATVTTAAQFEVVISLEPDERLIAGLSLTASIQTDKKEGALVIPTLVVQREKDESYVMVMNGSGALERRVVQVGVETPEKTEIMSGLQEGETVVLQ</sequence>
<dbReference type="GO" id="GO:0022857">
    <property type="term" value="F:transmembrane transporter activity"/>
    <property type="evidence" value="ECO:0007669"/>
    <property type="project" value="InterPro"/>
</dbReference>
<evidence type="ECO:0000259" key="6">
    <source>
        <dbReference type="Pfam" id="PF25990"/>
    </source>
</evidence>
<dbReference type="PANTHER" id="PTHR32347">
    <property type="entry name" value="EFFLUX SYSTEM COMPONENT YKNX-RELATED"/>
    <property type="match status" value="1"/>
</dbReference>